<dbReference type="Proteomes" id="UP000469385">
    <property type="component" value="Unassembled WGS sequence"/>
</dbReference>
<feature type="compositionally biased region" description="Polar residues" evidence="1">
    <location>
        <begin position="1"/>
        <end position="17"/>
    </location>
</feature>
<dbReference type="RefSeq" id="WP_157400634.1">
    <property type="nucleotide sequence ID" value="NZ_WSEL01000009.1"/>
</dbReference>
<reference evidence="2 3" key="1">
    <citation type="submission" date="2019-12" db="EMBL/GenBank/DDBJ databases">
        <authorList>
            <person name="Huq M.A."/>
        </authorList>
    </citation>
    <scope>NUCLEOTIDE SEQUENCE [LARGE SCALE GENOMIC DNA]</scope>
    <source>
        <strain evidence="2 3">MAH-25</strain>
    </source>
</reference>
<proteinExistence type="predicted"/>
<dbReference type="EMBL" id="WSEL01000009">
    <property type="protein sequence ID" value="MVQ32704.1"/>
    <property type="molecule type" value="Genomic_DNA"/>
</dbReference>
<evidence type="ECO:0008006" key="4">
    <source>
        <dbReference type="Google" id="ProtNLM"/>
    </source>
</evidence>
<sequence>MATRTTRSSNEHATSAASAAENGTGPPLAGAELARQQLVLAAQSMAHWCRTVERFQQAQQHLAQRASLLHSQAADNLRKATSPMELASIQGTLLVYQWQEGARFLQELMVVGASAGREGELPDVDNAADNPAAAAAQAATNAALSAAGPMVQAWQQLFTPPQDGERPH</sequence>
<feature type="region of interest" description="Disordered" evidence="1">
    <location>
        <begin position="1"/>
        <end position="28"/>
    </location>
</feature>
<name>A0A6N8J0D5_9BURK</name>
<evidence type="ECO:0000256" key="1">
    <source>
        <dbReference type="SAM" id="MobiDB-lite"/>
    </source>
</evidence>
<dbReference type="AlphaFoldDB" id="A0A6N8J0D5"/>
<organism evidence="2 3">
    <name type="scientific">Ramlibacter pinisoli</name>
    <dbReference type="NCBI Taxonomy" id="2682844"/>
    <lineage>
        <taxon>Bacteria</taxon>
        <taxon>Pseudomonadati</taxon>
        <taxon>Pseudomonadota</taxon>
        <taxon>Betaproteobacteria</taxon>
        <taxon>Burkholderiales</taxon>
        <taxon>Comamonadaceae</taxon>
        <taxon>Ramlibacter</taxon>
    </lineage>
</organism>
<evidence type="ECO:0000313" key="2">
    <source>
        <dbReference type="EMBL" id="MVQ32704.1"/>
    </source>
</evidence>
<accession>A0A6N8J0D5</accession>
<comment type="caution">
    <text evidence="2">The sequence shown here is derived from an EMBL/GenBank/DDBJ whole genome shotgun (WGS) entry which is preliminary data.</text>
</comment>
<gene>
    <name evidence="2" type="ORF">GON04_24825</name>
</gene>
<evidence type="ECO:0000313" key="3">
    <source>
        <dbReference type="Proteomes" id="UP000469385"/>
    </source>
</evidence>
<protein>
    <recommendedName>
        <fullName evidence="4">Phasin domain-containing protein</fullName>
    </recommendedName>
</protein>
<keyword evidence="3" id="KW-1185">Reference proteome</keyword>